<proteinExistence type="inferred from homology"/>
<feature type="compositionally biased region" description="Acidic residues" evidence="2">
    <location>
        <begin position="256"/>
        <end position="279"/>
    </location>
</feature>
<reference evidence="3 4" key="2">
    <citation type="submission" date="2018-08" db="EMBL/GenBank/DDBJ databases">
        <authorList>
            <person name="Laetsch R D."/>
            <person name="Stevens L."/>
            <person name="Kumar S."/>
            <person name="Blaxter L. M."/>
        </authorList>
    </citation>
    <scope>NUCLEOTIDE SEQUENCE [LARGE SCALE GENOMIC DNA]</scope>
</reference>
<accession>A0A182E0X3</accession>
<dbReference type="InterPro" id="IPR051033">
    <property type="entry name" value="SH3BGR"/>
</dbReference>
<evidence type="ECO:0000313" key="4">
    <source>
        <dbReference type="Proteomes" id="UP000271087"/>
    </source>
</evidence>
<dbReference type="GO" id="GO:0005737">
    <property type="term" value="C:cytoplasm"/>
    <property type="evidence" value="ECO:0007669"/>
    <property type="project" value="TreeGrafter"/>
</dbReference>
<dbReference type="EMBL" id="UYRW01000211">
    <property type="protein sequence ID" value="VDK64525.1"/>
    <property type="molecule type" value="Genomic_DNA"/>
</dbReference>
<dbReference type="AlphaFoldDB" id="A0A182E0X3"/>
<protein>
    <submittedName>
        <fullName evidence="5">Glutaredoxin domain-containing protein</fullName>
    </submittedName>
</protein>
<organism evidence="5">
    <name type="scientific">Onchocerca ochengi</name>
    <name type="common">Filarial nematode worm</name>
    <dbReference type="NCBI Taxonomy" id="42157"/>
    <lineage>
        <taxon>Eukaryota</taxon>
        <taxon>Metazoa</taxon>
        <taxon>Ecdysozoa</taxon>
        <taxon>Nematoda</taxon>
        <taxon>Chromadorea</taxon>
        <taxon>Rhabditida</taxon>
        <taxon>Spirurina</taxon>
        <taxon>Spiruromorpha</taxon>
        <taxon>Filarioidea</taxon>
        <taxon>Onchocercidae</taxon>
        <taxon>Onchocerca</taxon>
    </lineage>
</organism>
<dbReference type="SUPFAM" id="SSF52833">
    <property type="entry name" value="Thioredoxin-like"/>
    <property type="match status" value="1"/>
</dbReference>
<feature type="compositionally biased region" description="Acidic residues" evidence="2">
    <location>
        <begin position="150"/>
        <end position="201"/>
    </location>
</feature>
<dbReference type="Gene3D" id="3.40.30.10">
    <property type="entry name" value="Glutaredoxin"/>
    <property type="match status" value="1"/>
</dbReference>
<comment type="similarity">
    <text evidence="1">Belongs to the SH3BGR family.</text>
</comment>
<sequence length="279" mass="32451">MLICDNEEKRRQDWLVGRRSFCSDPSIHPSIYHRIQLDKNLNIVDDFSMTLNVYIASITANTEVRKQVQKVLMVLDGLGVPFKAIDITLRGNEQHRDFMREKALNERCEGVPLPPQFFIDDEYLGNYMDFEEAVEENQLPEFLRLIPSSAEDEDDDEEEDEEDEEEGTSEGEISEGYDEEGEDEQEGDEEELVDEQIEDDNRDVSSGLGSSNKENDYEKGSEDNEIINSDIEDKEEKEEKEDRVKSEEGRERNEEEHEDGSEVELEDEEIELEDEDFED</sequence>
<dbReference type="WBParaSite" id="nOo.2.0.1.t01604-RA">
    <property type="protein sequence ID" value="nOo.2.0.1.t01604-RA"/>
    <property type="gene ID" value="nOo.2.0.1.g01604"/>
</dbReference>
<evidence type="ECO:0000256" key="1">
    <source>
        <dbReference type="ARBA" id="ARBA00007764"/>
    </source>
</evidence>
<dbReference type="Proteomes" id="UP000271087">
    <property type="component" value="Unassembled WGS sequence"/>
</dbReference>
<evidence type="ECO:0000313" key="5">
    <source>
        <dbReference type="WBParaSite" id="nOo.2.0.1.t01604-RA"/>
    </source>
</evidence>
<feature type="region of interest" description="Disordered" evidence="2">
    <location>
        <begin position="149"/>
        <end position="279"/>
    </location>
</feature>
<dbReference type="PANTHER" id="PTHR12232">
    <property type="entry name" value="SH3 DOMAIN-BINDING GLUTAMIC ACID-RICH-LIKE PROTEIN"/>
    <property type="match status" value="1"/>
</dbReference>
<evidence type="ECO:0000313" key="3">
    <source>
        <dbReference type="EMBL" id="VDK64525.1"/>
    </source>
</evidence>
<gene>
    <name evidence="3" type="ORF">NOO_LOCUS1604</name>
</gene>
<reference evidence="5" key="1">
    <citation type="submission" date="2016-06" db="UniProtKB">
        <authorList>
            <consortium name="WormBaseParasite"/>
        </authorList>
    </citation>
    <scope>IDENTIFICATION</scope>
</reference>
<feature type="compositionally biased region" description="Basic and acidic residues" evidence="2">
    <location>
        <begin position="213"/>
        <end position="222"/>
    </location>
</feature>
<feature type="compositionally biased region" description="Basic and acidic residues" evidence="2">
    <location>
        <begin position="240"/>
        <end position="255"/>
    </location>
</feature>
<dbReference type="STRING" id="42157.A0A182E0X3"/>
<feature type="compositionally biased region" description="Acidic residues" evidence="2">
    <location>
        <begin position="230"/>
        <end position="239"/>
    </location>
</feature>
<dbReference type="PANTHER" id="PTHR12232:SF15">
    <property type="entry name" value="SH3 DOMAIN-BINDING GLUTAMIC ACID-RICH PROTEIN HOMOLOG"/>
    <property type="match status" value="1"/>
</dbReference>
<dbReference type="PROSITE" id="PS51354">
    <property type="entry name" value="GLUTAREDOXIN_2"/>
    <property type="match status" value="1"/>
</dbReference>
<dbReference type="InterPro" id="IPR006993">
    <property type="entry name" value="Glut_rich_SH3-bd"/>
</dbReference>
<keyword evidence="4" id="KW-1185">Reference proteome</keyword>
<name>A0A182E0X3_ONCOC</name>
<dbReference type="Pfam" id="PF04908">
    <property type="entry name" value="SH3BGR"/>
    <property type="match status" value="1"/>
</dbReference>
<dbReference type="InterPro" id="IPR036249">
    <property type="entry name" value="Thioredoxin-like_sf"/>
</dbReference>
<dbReference type="OrthoDB" id="9932926at2759"/>
<evidence type="ECO:0000256" key="2">
    <source>
        <dbReference type="SAM" id="MobiDB-lite"/>
    </source>
</evidence>